<reference evidence="4" key="1">
    <citation type="journal article" date="2006" name="PLoS Biol.">
        <title>Macronuclear genome sequence of the ciliate Tetrahymena thermophila, a model eukaryote.</title>
        <authorList>
            <person name="Eisen J.A."/>
            <person name="Coyne R.S."/>
            <person name="Wu M."/>
            <person name="Wu D."/>
            <person name="Thiagarajan M."/>
            <person name="Wortman J.R."/>
            <person name="Badger J.H."/>
            <person name="Ren Q."/>
            <person name="Amedeo P."/>
            <person name="Jones K.M."/>
            <person name="Tallon L.J."/>
            <person name="Delcher A.L."/>
            <person name="Salzberg S.L."/>
            <person name="Silva J.C."/>
            <person name="Haas B.J."/>
            <person name="Majoros W.H."/>
            <person name="Farzad M."/>
            <person name="Carlton J.M."/>
            <person name="Smith R.K. Jr."/>
            <person name="Garg J."/>
            <person name="Pearlman R.E."/>
            <person name="Karrer K.M."/>
            <person name="Sun L."/>
            <person name="Manning G."/>
            <person name="Elde N.C."/>
            <person name="Turkewitz A.P."/>
            <person name="Asai D.J."/>
            <person name="Wilkes D.E."/>
            <person name="Wang Y."/>
            <person name="Cai H."/>
            <person name="Collins K."/>
            <person name="Stewart B.A."/>
            <person name="Lee S.R."/>
            <person name="Wilamowska K."/>
            <person name="Weinberg Z."/>
            <person name="Ruzzo W.L."/>
            <person name="Wloga D."/>
            <person name="Gaertig J."/>
            <person name="Frankel J."/>
            <person name="Tsao C.-C."/>
            <person name="Gorovsky M.A."/>
            <person name="Keeling P.J."/>
            <person name="Waller R.F."/>
            <person name="Patron N.J."/>
            <person name="Cherry J.M."/>
            <person name="Stover N.A."/>
            <person name="Krieger C.J."/>
            <person name="del Toro C."/>
            <person name="Ryder H.F."/>
            <person name="Williamson S.C."/>
            <person name="Barbeau R.A."/>
            <person name="Hamilton E.P."/>
            <person name="Orias E."/>
        </authorList>
    </citation>
    <scope>NUCLEOTIDE SEQUENCE [LARGE SCALE GENOMIC DNA]</scope>
    <source>
        <strain evidence="4">SB210</strain>
    </source>
</reference>
<keyword evidence="1 3" id="KW-0812">Transmembrane</keyword>
<evidence type="ECO:0000256" key="2">
    <source>
        <dbReference type="SAM" id="SignalP"/>
    </source>
</evidence>
<dbReference type="AlphaFoldDB" id="W7X6B4"/>
<protein>
    <submittedName>
        <fullName evidence="3">Transmembrane protein, putative</fullName>
    </submittedName>
</protein>
<feature type="chain" id="PRO_5004903473" evidence="2">
    <location>
        <begin position="20"/>
        <end position="229"/>
    </location>
</feature>
<feature type="signal peptide" evidence="2">
    <location>
        <begin position="1"/>
        <end position="19"/>
    </location>
</feature>
<keyword evidence="1" id="KW-0472">Membrane</keyword>
<dbReference type="EMBL" id="GG662587">
    <property type="protein sequence ID" value="EWS72942.1"/>
    <property type="molecule type" value="Genomic_DNA"/>
</dbReference>
<dbReference type="RefSeq" id="XP_012654509.1">
    <property type="nucleotide sequence ID" value="XM_012799055.1"/>
</dbReference>
<evidence type="ECO:0000313" key="3">
    <source>
        <dbReference type="EMBL" id="EWS72942.1"/>
    </source>
</evidence>
<keyword evidence="1" id="KW-1133">Transmembrane helix</keyword>
<keyword evidence="4" id="KW-1185">Reference proteome</keyword>
<accession>W7X6B4</accession>
<dbReference type="Proteomes" id="UP000009168">
    <property type="component" value="Unassembled WGS sequence"/>
</dbReference>
<dbReference type="InParanoid" id="W7X6B4"/>
<dbReference type="KEGG" id="tet:TTHERM_000486129"/>
<name>W7X6B4_TETTS</name>
<gene>
    <name evidence="3" type="ORF">TTHERM_000486129</name>
</gene>
<evidence type="ECO:0000313" key="4">
    <source>
        <dbReference type="Proteomes" id="UP000009168"/>
    </source>
</evidence>
<evidence type="ECO:0000256" key="1">
    <source>
        <dbReference type="SAM" id="Phobius"/>
    </source>
</evidence>
<dbReference type="GeneID" id="24439219"/>
<sequence length="229" mass="27963">MCALWIYFLRLLRFQIHIGSNIHSHQITRYDHENNQSETTFSNLLFKANFKSSYQHLDITRITQQDFHSFYSTQSVGFSTTQYRQKFFLGQKIFLIQISFSYSFNSCSLMHFQQEISLFKNLHRAYLSSVESQLDQTLKFYLNPIDVIFIPSHAQDFMPFQPNQLIYYYFNPYFFKRFGYYVFILLKAIFQIYYQLILLWQKQTINKFFVVFEFYRNQKDYCKLLQFFG</sequence>
<feature type="transmembrane region" description="Helical" evidence="1">
    <location>
        <begin position="178"/>
        <end position="200"/>
    </location>
</feature>
<proteinExistence type="predicted"/>
<keyword evidence="2" id="KW-0732">Signal</keyword>
<organism evidence="3 4">
    <name type="scientific">Tetrahymena thermophila (strain SB210)</name>
    <dbReference type="NCBI Taxonomy" id="312017"/>
    <lineage>
        <taxon>Eukaryota</taxon>
        <taxon>Sar</taxon>
        <taxon>Alveolata</taxon>
        <taxon>Ciliophora</taxon>
        <taxon>Intramacronucleata</taxon>
        <taxon>Oligohymenophorea</taxon>
        <taxon>Hymenostomatida</taxon>
        <taxon>Tetrahymenina</taxon>
        <taxon>Tetrahymenidae</taxon>
        <taxon>Tetrahymena</taxon>
    </lineage>
</organism>